<dbReference type="InterPro" id="IPR026960">
    <property type="entry name" value="RVT-Znf"/>
</dbReference>
<feature type="domain" description="Reverse transcriptase zinc-binding" evidence="2">
    <location>
        <begin position="622"/>
        <end position="686"/>
    </location>
</feature>
<dbReference type="Pfam" id="PF14111">
    <property type="entry name" value="DUF4283"/>
    <property type="match status" value="1"/>
</dbReference>
<evidence type="ECO:0000259" key="3">
    <source>
        <dbReference type="Pfam" id="PF14111"/>
    </source>
</evidence>
<gene>
    <name evidence="4" type="ORF">AT9943_LOCUS20522</name>
</gene>
<protein>
    <submittedName>
        <fullName evidence="4">(thale cress) hypothetical protein</fullName>
    </submittedName>
</protein>
<evidence type="ECO:0000256" key="1">
    <source>
        <dbReference type="SAM" id="MobiDB-lite"/>
    </source>
</evidence>
<dbReference type="Pfam" id="PF13966">
    <property type="entry name" value="zf-RVT"/>
    <property type="match status" value="1"/>
</dbReference>
<feature type="region of interest" description="Disordered" evidence="1">
    <location>
        <begin position="189"/>
        <end position="257"/>
    </location>
</feature>
<evidence type="ECO:0000313" key="4">
    <source>
        <dbReference type="EMBL" id="CAD5333152.1"/>
    </source>
</evidence>
<dbReference type="Gene3D" id="3.60.10.10">
    <property type="entry name" value="Endonuclease/exonuclease/phosphatase"/>
    <property type="match status" value="1"/>
</dbReference>
<evidence type="ECO:0000259" key="2">
    <source>
        <dbReference type="Pfam" id="PF13966"/>
    </source>
</evidence>
<feature type="compositionally biased region" description="Acidic residues" evidence="1">
    <location>
        <begin position="197"/>
        <end position="211"/>
    </location>
</feature>
<dbReference type="InterPro" id="IPR036691">
    <property type="entry name" value="Endo/exonu/phosph_ase_sf"/>
</dbReference>
<evidence type="ECO:0000313" key="5">
    <source>
        <dbReference type="Proteomes" id="UP000516314"/>
    </source>
</evidence>
<feature type="domain" description="DUF4283" evidence="3">
    <location>
        <begin position="33"/>
        <end position="107"/>
    </location>
</feature>
<name>A0A7G2FFD9_ARATH</name>
<dbReference type="InterPro" id="IPR025558">
    <property type="entry name" value="DUF4283"/>
</dbReference>
<dbReference type="PANTHER" id="PTHR31286">
    <property type="entry name" value="GLYCINE-RICH CELL WALL STRUCTURAL PROTEIN 1.8-LIKE"/>
    <property type="match status" value="1"/>
</dbReference>
<accession>A0A7G2FFD9</accession>
<sequence length="735" mass="84197">MADNLRRQLQDIALGIQEEAINLPIEICDEALQETQFSLIAKPVNPRKQNLRAMVSALPRLWGVGEEVVGRILENRKIQFLFQSEESMSSILRRGPWSFNDWMCVIQRCTALHTDAEFKRIPFWIQIRGIPLRFLTLKMITSIGERMGLFLETDFGRDGVVLTDYVRVIILWNIEDPLRFQRIFQFGEETWDPPQPGDDDDDVDNDADEDHPDVPDVHPNLPHDPMNQQFLDENTEEEHQNASKKRKTNASTSQTDYSFPLTEERIISARSPELVHGTTQNIGYSTQQQWENHFNHPTHLPRGHGGPEATGAAMNTAFWNCRGLKGSLVVQRLKGIKKSYSPDLLFLIETKNQDDVVRDVAAQLDYDNVKCVSPLGIGGGLALMWKKSVSVNFFSFDARLIDCKIRNNMTWVCKRKTHYVECWLDKAMANDQWKASVPAFEVEYLELIDSDHRPAIIKIRKTTEQGTRCFRFDSRLCNRPEFESIVEYGWNHIPASRCSVVERIRNCRSHISSWKRTNNTNSAKRIAELTVTIDNASTDFSVSNDHLLGNEPWLPTTPPRPPLLLATTDPKTTVSALLCPTTSQWDEQKLTALIDPIDHPIIRKIYVPPIPAQDSYVWSFTKDCCYTVKSGYWVAATKSTTSRALGVADNLRRRNIIINPYRAHCCTEAETGNHIFFSCPHAEAVWRTTCLDTTILCNSQTPLEDKLRYLFRIHDDGNVDELHRSWSLRTWLGNS</sequence>
<organism evidence="4 5">
    <name type="scientific">Arabidopsis thaliana</name>
    <name type="common">Mouse-ear cress</name>
    <dbReference type="NCBI Taxonomy" id="3702"/>
    <lineage>
        <taxon>Eukaryota</taxon>
        <taxon>Viridiplantae</taxon>
        <taxon>Streptophyta</taxon>
        <taxon>Embryophyta</taxon>
        <taxon>Tracheophyta</taxon>
        <taxon>Spermatophyta</taxon>
        <taxon>Magnoliopsida</taxon>
        <taxon>eudicotyledons</taxon>
        <taxon>Gunneridae</taxon>
        <taxon>Pentapetalae</taxon>
        <taxon>rosids</taxon>
        <taxon>malvids</taxon>
        <taxon>Brassicales</taxon>
        <taxon>Brassicaceae</taxon>
        <taxon>Camelineae</taxon>
        <taxon>Arabidopsis</taxon>
    </lineage>
</organism>
<dbReference type="InterPro" id="IPR040256">
    <property type="entry name" value="At4g02000-like"/>
</dbReference>
<dbReference type="EMBL" id="LR881470">
    <property type="protein sequence ID" value="CAD5333152.1"/>
    <property type="molecule type" value="Genomic_DNA"/>
</dbReference>
<proteinExistence type="predicted"/>
<dbReference type="Proteomes" id="UP000516314">
    <property type="component" value="Chromosome 5"/>
</dbReference>
<dbReference type="SUPFAM" id="SSF56219">
    <property type="entry name" value="DNase I-like"/>
    <property type="match status" value="1"/>
</dbReference>
<reference evidence="4 5" key="1">
    <citation type="submission" date="2020-09" db="EMBL/GenBank/DDBJ databases">
        <authorList>
            <person name="Ashkenazy H."/>
        </authorList>
    </citation>
    <scope>NUCLEOTIDE SEQUENCE [LARGE SCALE GENOMIC DNA]</scope>
    <source>
        <strain evidence="5">cv. Cdm-0</strain>
    </source>
</reference>
<dbReference type="AlphaFoldDB" id="A0A7G2FFD9"/>
<dbReference type="PANTHER" id="PTHR31286:SF162">
    <property type="entry name" value="DUF4283 DOMAIN-CONTAINING PROTEIN-RELATED"/>
    <property type="match status" value="1"/>
</dbReference>